<dbReference type="RefSeq" id="WP_179922659.1">
    <property type="nucleotide sequence ID" value="NZ_CP058909.1"/>
</dbReference>
<feature type="region of interest" description="Disordered" evidence="1">
    <location>
        <begin position="58"/>
        <end position="78"/>
    </location>
</feature>
<organism evidence="2 3">
    <name type="scientific">Halosimplex pelagicum</name>
    <dbReference type="NCBI Taxonomy" id="869886"/>
    <lineage>
        <taxon>Archaea</taxon>
        <taxon>Methanobacteriati</taxon>
        <taxon>Methanobacteriota</taxon>
        <taxon>Stenosarchaea group</taxon>
        <taxon>Halobacteria</taxon>
        <taxon>Halobacteriales</taxon>
        <taxon>Haloarculaceae</taxon>
        <taxon>Halosimplex</taxon>
    </lineage>
</organism>
<evidence type="ECO:0000313" key="2">
    <source>
        <dbReference type="EMBL" id="QLH82191.1"/>
    </source>
</evidence>
<dbReference type="AlphaFoldDB" id="A0A7D5T3W3"/>
<feature type="region of interest" description="Disordered" evidence="1">
    <location>
        <begin position="1"/>
        <end position="30"/>
    </location>
</feature>
<name>A0A7D5T3W3_9EURY</name>
<sequence>MSTDDLETMSVAGLGEVPSPQAVRENKDGRKKTVHINADCPVCGMGPYATFAKLRGHFGNESDDPAHQQYDLSIDDFQ</sequence>
<dbReference type="OrthoDB" id="375500at2157"/>
<dbReference type="EMBL" id="CP058909">
    <property type="protein sequence ID" value="QLH82191.1"/>
    <property type="molecule type" value="Genomic_DNA"/>
</dbReference>
<evidence type="ECO:0000256" key="1">
    <source>
        <dbReference type="SAM" id="MobiDB-lite"/>
    </source>
</evidence>
<reference evidence="2 3" key="1">
    <citation type="submission" date="2020-07" db="EMBL/GenBank/DDBJ databases">
        <title>Halosimplex litoreum sp. nov. and Halosimplex rubrum sp. nov., isolated from different salt environments.</title>
        <authorList>
            <person name="Cui H."/>
        </authorList>
    </citation>
    <scope>NUCLEOTIDE SEQUENCE [LARGE SCALE GENOMIC DNA]</scope>
    <source>
        <strain evidence="2 3">R2</strain>
    </source>
</reference>
<dbReference type="Proteomes" id="UP000509346">
    <property type="component" value="Chromosome"/>
</dbReference>
<proteinExistence type="predicted"/>
<keyword evidence="3" id="KW-1185">Reference proteome</keyword>
<protein>
    <submittedName>
        <fullName evidence="2">Uncharacterized protein</fullName>
    </submittedName>
</protein>
<gene>
    <name evidence="2" type="ORF">HZS54_11495</name>
</gene>
<dbReference type="GeneID" id="56083222"/>
<evidence type="ECO:0000313" key="3">
    <source>
        <dbReference type="Proteomes" id="UP000509346"/>
    </source>
</evidence>
<accession>A0A7D5T3W3</accession>
<dbReference type="KEGG" id="hpel:HZS54_11495"/>